<gene>
    <name evidence="2" type="ORF">BV898_04930</name>
</gene>
<feature type="transmembrane region" description="Helical" evidence="1">
    <location>
        <begin position="42"/>
        <end position="68"/>
    </location>
</feature>
<dbReference type="EMBL" id="MTYJ01000025">
    <property type="protein sequence ID" value="OQV21170.1"/>
    <property type="molecule type" value="Genomic_DNA"/>
</dbReference>
<evidence type="ECO:0000313" key="2">
    <source>
        <dbReference type="EMBL" id="OQV21170.1"/>
    </source>
</evidence>
<comment type="caution">
    <text evidence="2">The sequence shown here is derived from an EMBL/GenBank/DDBJ whole genome shotgun (WGS) entry which is preliminary data.</text>
</comment>
<evidence type="ECO:0008006" key="4">
    <source>
        <dbReference type="Google" id="ProtNLM"/>
    </source>
</evidence>
<feature type="transmembrane region" description="Helical" evidence="1">
    <location>
        <begin position="74"/>
        <end position="99"/>
    </location>
</feature>
<dbReference type="AlphaFoldDB" id="A0A1W0X141"/>
<dbReference type="Proteomes" id="UP000192578">
    <property type="component" value="Unassembled WGS sequence"/>
</dbReference>
<reference evidence="3" key="1">
    <citation type="submission" date="2017-01" db="EMBL/GenBank/DDBJ databases">
        <title>Comparative genomics of anhydrobiosis in the tardigrade Hypsibius dujardini.</title>
        <authorList>
            <person name="Yoshida Y."/>
            <person name="Koutsovoulos G."/>
            <person name="Laetsch D."/>
            <person name="Stevens L."/>
            <person name="Kumar S."/>
            <person name="Horikawa D."/>
            <person name="Ishino K."/>
            <person name="Komine S."/>
            <person name="Tomita M."/>
            <person name="Blaxter M."/>
            <person name="Arakawa K."/>
        </authorList>
    </citation>
    <scope>NUCLEOTIDE SEQUENCE [LARGE SCALE GENOMIC DNA]</scope>
    <source>
        <strain evidence="3">Z151</strain>
    </source>
</reference>
<feature type="transmembrane region" description="Helical" evidence="1">
    <location>
        <begin position="142"/>
        <end position="159"/>
    </location>
</feature>
<sequence>MANRIAKTQTFILTLLGFQPSLPNLASSKQGNILTEWARKTVGLAILCGNLICILLSVVQATLLILTLHSNQSMLIYLFSLSPGFFTTARPFYVLALAFHRKRPQFQRLRKTAEKFIQAVQHCCNNDSDGQKMSAGHRKASLWWFVITATWIVIWYAWYQKLCYEWWYIPYPAASSNFTAPYWTHNLLQPLPVYLAIWQFLILGFVFSVCPYILSQQVLGVLILHAALLKSGLRQVNVQIEETIENYDHYSLRELETRLQHWKRAVAISRDLCGQLNGYFNWIVLGIYGLDLMTVFGYGTNIMMVPLPRFEYYAFYGSVCISANIQCLIDRVESDAMANNSQTTKEGFIKAVEELARLESSNRTYACLFHGGDLFYVTRALLTGTCTLVLSLLIVTQELFTQSGDSNTVGESCKANQTT</sequence>
<proteinExistence type="predicted"/>
<protein>
    <recommendedName>
        <fullName evidence="4">Odorant receptor</fullName>
    </recommendedName>
</protein>
<keyword evidence="1" id="KW-1133">Transmembrane helix</keyword>
<feature type="transmembrane region" description="Helical" evidence="1">
    <location>
        <begin position="279"/>
        <end position="300"/>
    </location>
</feature>
<feature type="transmembrane region" description="Helical" evidence="1">
    <location>
        <begin position="191"/>
        <end position="214"/>
    </location>
</feature>
<evidence type="ECO:0000313" key="3">
    <source>
        <dbReference type="Proteomes" id="UP000192578"/>
    </source>
</evidence>
<keyword evidence="3" id="KW-1185">Reference proteome</keyword>
<keyword evidence="1" id="KW-0812">Transmembrane</keyword>
<accession>A0A1W0X141</accession>
<organism evidence="2 3">
    <name type="scientific">Hypsibius exemplaris</name>
    <name type="common">Freshwater tardigrade</name>
    <dbReference type="NCBI Taxonomy" id="2072580"/>
    <lineage>
        <taxon>Eukaryota</taxon>
        <taxon>Metazoa</taxon>
        <taxon>Ecdysozoa</taxon>
        <taxon>Tardigrada</taxon>
        <taxon>Eutardigrada</taxon>
        <taxon>Parachela</taxon>
        <taxon>Hypsibioidea</taxon>
        <taxon>Hypsibiidae</taxon>
        <taxon>Hypsibius</taxon>
    </lineage>
</organism>
<evidence type="ECO:0000256" key="1">
    <source>
        <dbReference type="SAM" id="Phobius"/>
    </source>
</evidence>
<keyword evidence="1" id="KW-0472">Membrane</keyword>
<name>A0A1W0X141_HYPEX</name>